<feature type="domain" description="PKD/Chitinase" evidence="2">
    <location>
        <begin position="265"/>
        <end position="357"/>
    </location>
</feature>
<dbReference type="PANTHER" id="PTHR46182">
    <property type="entry name" value="FI19480P1"/>
    <property type="match status" value="1"/>
</dbReference>
<proteinExistence type="predicted"/>
<dbReference type="InterPro" id="IPR035986">
    <property type="entry name" value="PKD_dom_sf"/>
</dbReference>
<feature type="domain" description="PKD/Chitinase" evidence="2">
    <location>
        <begin position="170"/>
        <end position="257"/>
    </location>
</feature>
<dbReference type="SUPFAM" id="SSF49299">
    <property type="entry name" value="PKD domain"/>
    <property type="match status" value="1"/>
</dbReference>
<comment type="caution">
    <text evidence="3">The sequence shown here is derived from an EMBL/GenBank/DDBJ whole genome shotgun (WGS) entry which is preliminary data.</text>
</comment>
<dbReference type="Pfam" id="PF05345">
    <property type="entry name" value="He_PIG"/>
    <property type="match status" value="1"/>
</dbReference>
<sequence>MPTKHLHGIDDSIFLKLNKKGIFMGTIRCVSKSEVFKKIALVTFFTSILSACGGSDEPVQPAPPTPNQAPTADAGSDLTIDENTSGTLNGAGTDSDGTISTYLWSQTAGPSISLSSTSIDSPTFVAPEVDADTTVSFDLTVTDNGGLTATDSIEITIINLVPANIPPTANAGVDFTIDENTSGTLNGAGTDSDGTISTYLWSQTAGPSISLSSTSIDSPTFVAPEVDADTTASFDLTVTDNGGLTASDSIEITILHLEPANIPPIANAGVDLQGIIGQSVDLDGSNSSDDDGTISSYLWSQVDNGSPLLSLTSLQAMSTSIVIPDLSGNIEFEFLLTVTDNDGDTATDTVIVLGRPIPLFIVGNVIGNTASVNSLAQFSVKMGSQPSADVSINVASSDELEGISEQSALTFTSTNWSTPQLVSVYGQNPNVVNGEQDYLIEISAATSTDTLYHGMDPEDVALKGIELVITVQTNALAILPSVPFVYQVDPKYTGNNPLTYSLSNAPAGMTIDFNDGVIGWVPPATLASGDLSVDITVNDGSKFSNATIAFNVGQTDALSTSYDDTTSQLTITEADSTLNGVRLQQVELGDAMATLTLRKVDKVDIADLPFGVVALTDGVIVNDIIDAEVDIRFSLSDLPSGVKLDDVRYYIFGKVSESVEPVWSVGGFNRQFSGTEQSPFVSFQFSQLPALGFFGYKEQPVTSTSLTANATSNVASNRLVETVSEAGISCAQKTFLTVNIDEFECTSTLDTDVIITVENWGSNTLRWTNVSKELMVSWLVDARPEFTRQNLSFDDEFTVRIETMNYLGYVNPAENSKILHITDRNTYSSTMIQGTSVHEYYHHAQGHPDSELPNKSLVINGSNGRTAWLYEGTARWVEDVIFDNINSYKEKERSGQRILEIGLTTGLGKDRHRPYQRFSFFKLLDEKCPTMTETMQEVFNHTATSDPLALKNLNGLLSGMGCNFGDHFEASNNATLAAALSFYSVATQLKNSMTALDANETNVGFSFDKPNYRFSPSISTSLADVIAQPNGTTHTLQNVAQVKSAGAISFEVPALTGAMPAGKVAEILVQSTSQVYVSIASNDSGFVSTNTIDGVPHTWFSTSVQSSFVYGEEGSNLPKLFVTLVNADEDANATVSVTFRVRDELNVDTIINSHQSGEAVDDRVVSISGSIPAEGREFTNDVHITANGITTVVPMSTNGDFSGDVVMSLGANNVKAQGFNGNTPTTREEIIILNGVAAGSTGVNALIASRVVFVLRWDTATDIDIYSKDPLDETIWYRNKTASLGNLDRDDISGFGPEVISYRAEGNAAYNNGQFDIDVHYYSGSPSTNYTIDVILNETEGANRRNYQFSSLTPLTDSSSSEAGVDDTGSSRFNDILFISCNAASVCGLSSFDNSKLSLSTGFGTSSIPNATVVEVIETRATESACENAKAVVVEKYGFSPQTCEDKILK</sequence>
<evidence type="ECO:0000313" key="3">
    <source>
        <dbReference type="EMBL" id="TWX56169.1"/>
    </source>
</evidence>
<evidence type="ECO:0000259" key="2">
    <source>
        <dbReference type="SMART" id="SM00089"/>
    </source>
</evidence>
<dbReference type="InterPro" id="IPR015919">
    <property type="entry name" value="Cadherin-like_sf"/>
</dbReference>
<protein>
    <recommendedName>
        <fullName evidence="2">PKD/Chitinase domain-containing protein</fullName>
    </recommendedName>
</protein>
<reference evidence="3 4" key="1">
    <citation type="submission" date="2019-08" db="EMBL/GenBank/DDBJ databases">
        <title>Genomes of sea-ice associated Colwellia species.</title>
        <authorList>
            <person name="Bowman J.P."/>
        </authorList>
    </citation>
    <scope>NUCLEOTIDE SEQUENCE [LARGE SCALE GENOMIC DNA]</scope>
    <source>
        <strain evidence="3 4">ACAM 607</strain>
    </source>
</reference>
<feature type="domain" description="PKD/Chitinase" evidence="2">
    <location>
        <begin position="71"/>
        <end position="160"/>
    </location>
</feature>
<dbReference type="Gene3D" id="2.60.40.10">
    <property type="entry name" value="Immunoglobulins"/>
    <property type="match status" value="4"/>
</dbReference>
<dbReference type="InterPro" id="IPR013783">
    <property type="entry name" value="Ig-like_fold"/>
</dbReference>
<gene>
    <name evidence="3" type="ORF">ESZ26_15435</name>
</gene>
<dbReference type="InterPro" id="IPR022409">
    <property type="entry name" value="PKD/Chitinase_dom"/>
</dbReference>
<dbReference type="PANTHER" id="PTHR46182:SF2">
    <property type="entry name" value="FI19480P1"/>
    <property type="match status" value="1"/>
</dbReference>
<dbReference type="SUPFAM" id="SSF49313">
    <property type="entry name" value="Cadherin-like"/>
    <property type="match status" value="1"/>
</dbReference>
<keyword evidence="4" id="KW-1185">Reference proteome</keyword>
<feature type="region of interest" description="Disordered" evidence="1">
    <location>
        <begin position="56"/>
        <end position="92"/>
    </location>
</feature>
<dbReference type="Pfam" id="PF22352">
    <property type="entry name" value="K319L-like_PKD"/>
    <property type="match status" value="3"/>
</dbReference>
<feature type="compositionally biased region" description="Polar residues" evidence="1">
    <location>
        <begin position="81"/>
        <end position="92"/>
    </location>
</feature>
<evidence type="ECO:0000313" key="4">
    <source>
        <dbReference type="Proteomes" id="UP000321525"/>
    </source>
</evidence>
<dbReference type="Proteomes" id="UP000321525">
    <property type="component" value="Unassembled WGS sequence"/>
</dbReference>
<evidence type="ECO:0000256" key="1">
    <source>
        <dbReference type="SAM" id="MobiDB-lite"/>
    </source>
</evidence>
<dbReference type="SMART" id="SM00089">
    <property type="entry name" value="PKD"/>
    <property type="match status" value="3"/>
</dbReference>
<accession>A0ABY3H8Z2</accession>
<name>A0ABY3H8Z2_9GAMM</name>
<dbReference type="EMBL" id="VOLR01000024">
    <property type="protein sequence ID" value="TWX56169.1"/>
    <property type="molecule type" value="Genomic_DNA"/>
</dbReference>
<dbReference type="InterPro" id="IPR029865">
    <property type="entry name" value="KIAA0319-like"/>
</dbReference>
<organism evidence="3 4">
    <name type="scientific">Colwellia hornerae</name>
    <dbReference type="NCBI Taxonomy" id="89402"/>
    <lineage>
        <taxon>Bacteria</taxon>
        <taxon>Pseudomonadati</taxon>
        <taxon>Pseudomonadota</taxon>
        <taxon>Gammaproteobacteria</taxon>
        <taxon>Alteromonadales</taxon>
        <taxon>Colwelliaceae</taxon>
        <taxon>Colwellia</taxon>
    </lineage>
</organism>